<evidence type="ECO:0000256" key="2">
    <source>
        <dbReference type="ARBA" id="ARBA00023002"/>
    </source>
</evidence>
<keyword evidence="2" id="KW-0560">Oxidoreductase</keyword>
<dbReference type="EMBL" id="JAPWDQ010000002">
    <property type="protein sequence ID" value="KAJ5493364.1"/>
    <property type="molecule type" value="Genomic_DNA"/>
</dbReference>
<evidence type="ECO:0000313" key="3">
    <source>
        <dbReference type="EMBL" id="KAJ5493364.1"/>
    </source>
</evidence>
<reference evidence="3" key="1">
    <citation type="submission" date="2022-12" db="EMBL/GenBank/DDBJ databases">
        <authorList>
            <person name="Petersen C."/>
        </authorList>
    </citation>
    <scope>NUCLEOTIDE SEQUENCE</scope>
    <source>
        <strain evidence="3">IBT 30728</strain>
    </source>
</reference>
<dbReference type="PRINTS" id="PR00081">
    <property type="entry name" value="GDHRDH"/>
</dbReference>
<sequence length="296" mass="31585">MAEFTISDDVLANIKDQVILITGGSSGIGRATAQVCLDQGAKVVIGDLNPPPSDSNSDFQETDRIKFIQVDVTSWESLRNLFDQTNQLFGGIDHVFANAGVGPTTDFLDVTLNEAGHLEPPNLRTINVNLISVLYTINLASAYMKQLASRRPVNKTGSIVLAGSASSYQTFTAGDYTIAKHGVVGMVRGLMVKMENEGEIRLNAIAPSWTDTGMIPAQAIRDLGVPVQSAATVAKSVALLFADENRHGEVIYSAGGLYKEINKAEGGLVSAAEALNFPSDHPDDVVRVIFGQLPKP</sequence>
<gene>
    <name evidence="3" type="ORF">N7539_002110</name>
</gene>
<organism evidence="3 4">
    <name type="scientific">Penicillium diatomitis</name>
    <dbReference type="NCBI Taxonomy" id="2819901"/>
    <lineage>
        <taxon>Eukaryota</taxon>
        <taxon>Fungi</taxon>
        <taxon>Dikarya</taxon>
        <taxon>Ascomycota</taxon>
        <taxon>Pezizomycotina</taxon>
        <taxon>Eurotiomycetes</taxon>
        <taxon>Eurotiomycetidae</taxon>
        <taxon>Eurotiales</taxon>
        <taxon>Aspergillaceae</taxon>
        <taxon>Penicillium</taxon>
    </lineage>
</organism>
<dbReference type="InterPro" id="IPR036291">
    <property type="entry name" value="NAD(P)-bd_dom_sf"/>
</dbReference>
<protein>
    <submittedName>
        <fullName evidence="3">Uncharacterized protein</fullName>
    </submittedName>
</protein>
<comment type="similarity">
    <text evidence="1">Belongs to the short-chain dehydrogenases/reductases (SDR) family.</text>
</comment>
<dbReference type="RefSeq" id="XP_056793744.1">
    <property type="nucleotide sequence ID" value="XM_056931713.1"/>
</dbReference>
<dbReference type="Pfam" id="PF00106">
    <property type="entry name" value="adh_short"/>
    <property type="match status" value="1"/>
</dbReference>
<proteinExistence type="inferred from homology"/>
<evidence type="ECO:0000313" key="4">
    <source>
        <dbReference type="Proteomes" id="UP001148312"/>
    </source>
</evidence>
<name>A0A9W9XI72_9EURO</name>
<dbReference type="Proteomes" id="UP001148312">
    <property type="component" value="Unassembled WGS sequence"/>
</dbReference>
<dbReference type="AlphaFoldDB" id="A0A9W9XI72"/>
<dbReference type="GO" id="GO:0016491">
    <property type="term" value="F:oxidoreductase activity"/>
    <property type="evidence" value="ECO:0007669"/>
    <property type="project" value="UniProtKB-KW"/>
</dbReference>
<accession>A0A9W9XI72</accession>
<dbReference type="SUPFAM" id="SSF51735">
    <property type="entry name" value="NAD(P)-binding Rossmann-fold domains"/>
    <property type="match status" value="1"/>
</dbReference>
<reference evidence="3" key="2">
    <citation type="journal article" date="2023" name="IMA Fungus">
        <title>Comparative genomic study of the Penicillium genus elucidates a diverse pangenome and 15 lateral gene transfer events.</title>
        <authorList>
            <person name="Petersen C."/>
            <person name="Sorensen T."/>
            <person name="Nielsen M.R."/>
            <person name="Sondergaard T.E."/>
            <person name="Sorensen J.L."/>
            <person name="Fitzpatrick D.A."/>
            <person name="Frisvad J.C."/>
            <person name="Nielsen K.L."/>
        </authorList>
    </citation>
    <scope>NUCLEOTIDE SEQUENCE</scope>
    <source>
        <strain evidence="3">IBT 30728</strain>
    </source>
</reference>
<evidence type="ECO:0000256" key="1">
    <source>
        <dbReference type="ARBA" id="ARBA00006484"/>
    </source>
</evidence>
<dbReference type="GeneID" id="81621962"/>
<keyword evidence="4" id="KW-1185">Reference proteome</keyword>
<dbReference type="InterPro" id="IPR002347">
    <property type="entry name" value="SDR_fam"/>
</dbReference>
<comment type="caution">
    <text evidence="3">The sequence shown here is derived from an EMBL/GenBank/DDBJ whole genome shotgun (WGS) entry which is preliminary data.</text>
</comment>
<dbReference type="PANTHER" id="PTHR43180">
    <property type="entry name" value="3-OXOACYL-(ACYL-CARRIER-PROTEIN) REDUCTASE (AFU_ORTHOLOGUE AFUA_6G11210)"/>
    <property type="match status" value="1"/>
</dbReference>
<dbReference type="PANTHER" id="PTHR43180:SF11">
    <property type="entry name" value="NAD(P)-BINDING PROTEIN"/>
    <property type="match status" value="1"/>
</dbReference>
<dbReference type="Gene3D" id="3.40.50.720">
    <property type="entry name" value="NAD(P)-binding Rossmann-like Domain"/>
    <property type="match status" value="1"/>
</dbReference>